<comment type="catalytic activity">
    <reaction evidence="9">
        <text>L-cysteine + O2 = 3-sulfino-L-alanine + H(+)</text>
        <dbReference type="Rhea" id="RHEA:20441"/>
        <dbReference type="ChEBI" id="CHEBI:15378"/>
        <dbReference type="ChEBI" id="CHEBI:15379"/>
        <dbReference type="ChEBI" id="CHEBI:35235"/>
        <dbReference type="ChEBI" id="CHEBI:61085"/>
        <dbReference type="EC" id="1.13.11.20"/>
    </reaction>
</comment>
<dbReference type="OrthoDB" id="543511at2759"/>
<dbReference type="InterPro" id="IPR011051">
    <property type="entry name" value="RmlC_Cupin_sf"/>
</dbReference>
<dbReference type="Pfam" id="PF05995">
    <property type="entry name" value="CDO_I"/>
    <property type="match status" value="1"/>
</dbReference>
<keyword evidence="7" id="KW-0883">Thioether bond</keyword>
<keyword evidence="5 9" id="KW-0560">Oxidoreductase</keyword>
<keyword evidence="4 9" id="KW-0223">Dioxygenase</keyword>
<evidence type="ECO:0000313" key="10">
    <source>
        <dbReference type="EMBL" id="KAF2107427.1"/>
    </source>
</evidence>
<evidence type="ECO:0000256" key="6">
    <source>
        <dbReference type="ARBA" id="ARBA00023004"/>
    </source>
</evidence>
<dbReference type="CDD" id="cd10548">
    <property type="entry name" value="cupin_CDO"/>
    <property type="match status" value="1"/>
</dbReference>
<feature type="binding site" evidence="8">
    <location>
        <position position="98"/>
    </location>
    <ligand>
        <name>Fe cation</name>
        <dbReference type="ChEBI" id="CHEBI:24875"/>
        <note>catalytic</note>
    </ligand>
</feature>
<comment type="similarity">
    <text evidence="1 9">Belongs to the cysteine dioxygenase family.</text>
</comment>
<name>A0A6A5YM77_9PLEO</name>
<evidence type="ECO:0000256" key="5">
    <source>
        <dbReference type="ARBA" id="ARBA00023002"/>
    </source>
</evidence>
<dbReference type="InterPro" id="IPR014710">
    <property type="entry name" value="RmlC-like_jellyroll"/>
</dbReference>
<evidence type="ECO:0000256" key="1">
    <source>
        <dbReference type="ARBA" id="ARBA00006622"/>
    </source>
</evidence>
<dbReference type="InterPro" id="IPR010300">
    <property type="entry name" value="CDO_1"/>
</dbReference>
<dbReference type="PANTHER" id="PTHR12918:SF1">
    <property type="entry name" value="CYSTEINE DIOXYGENASE TYPE 1"/>
    <property type="match status" value="1"/>
</dbReference>
<dbReference type="EMBL" id="ML977354">
    <property type="protein sequence ID" value="KAF2107427.1"/>
    <property type="molecule type" value="Genomic_DNA"/>
</dbReference>
<evidence type="ECO:0000256" key="8">
    <source>
        <dbReference type="PIRSR" id="PIRSR610300-51"/>
    </source>
</evidence>
<evidence type="ECO:0000313" key="11">
    <source>
        <dbReference type="Proteomes" id="UP000799770"/>
    </source>
</evidence>
<dbReference type="Gene3D" id="2.60.120.10">
    <property type="entry name" value="Jelly Rolls"/>
    <property type="match status" value="1"/>
</dbReference>
<dbReference type="Proteomes" id="UP000799770">
    <property type="component" value="Unassembled WGS sequence"/>
</dbReference>
<protein>
    <recommendedName>
        <fullName evidence="2 9">Cysteine dioxygenase</fullName>
        <ecNumber evidence="2 9">1.13.11.20</ecNumber>
    </recommendedName>
</protein>
<feature type="binding site" evidence="8">
    <location>
        <position position="100"/>
    </location>
    <ligand>
        <name>Fe cation</name>
        <dbReference type="ChEBI" id="CHEBI:24875"/>
        <note>catalytic</note>
    </ligand>
</feature>
<organism evidence="10 11">
    <name type="scientific">Lophiotrema nucula</name>
    <dbReference type="NCBI Taxonomy" id="690887"/>
    <lineage>
        <taxon>Eukaryota</taxon>
        <taxon>Fungi</taxon>
        <taxon>Dikarya</taxon>
        <taxon>Ascomycota</taxon>
        <taxon>Pezizomycotina</taxon>
        <taxon>Dothideomycetes</taxon>
        <taxon>Pleosporomycetidae</taxon>
        <taxon>Pleosporales</taxon>
        <taxon>Lophiotremataceae</taxon>
        <taxon>Lophiotrema</taxon>
    </lineage>
</organism>
<dbReference type="GO" id="GO:0019448">
    <property type="term" value="P:L-cysteine catabolic process"/>
    <property type="evidence" value="ECO:0007669"/>
    <property type="project" value="TreeGrafter"/>
</dbReference>
<dbReference type="GO" id="GO:0008198">
    <property type="term" value="F:ferrous iron binding"/>
    <property type="evidence" value="ECO:0007669"/>
    <property type="project" value="TreeGrafter"/>
</dbReference>
<evidence type="ECO:0000256" key="4">
    <source>
        <dbReference type="ARBA" id="ARBA00022964"/>
    </source>
</evidence>
<sequence>MAQPIDISQALDASDAFRSLVDALKDRLGSSSGIDSDDVKVEELKALMRNYASKEPEWSRFDKRSLYLPYTRNLVDKGNGKSNLLLLSWRPGQESAVHDHANAHCIMKILKGQLLETRFHRPTVEQLINEEKQPLVRDGNPMPYNVNEVTYMSDDLGLHKIGNPDPQEWAVSLHLYTPPNAAVYGCNKFDEQTGKPSHVPQNNFYSTDGIVQRSKQQPEAQL</sequence>
<gene>
    <name evidence="10" type="ORF">BDV96DRAFT_625459</name>
</gene>
<keyword evidence="6 8" id="KW-0408">Iron</keyword>
<dbReference type="AlphaFoldDB" id="A0A6A5YM77"/>
<keyword evidence="11" id="KW-1185">Reference proteome</keyword>
<evidence type="ECO:0000256" key="7">
    <source>
        <dbReference type="PIRSR" id="PIRSR610300-50"/>
    </source>
</evidence>
<evidence type="ECO:0000256" key="9">
    <source>
        <dbReference type="RuleBase" id="RU366010"/>
    </source>
</evidence>
<dbReference type="SUPFAM" id="SSF51182">
    <property type="entry name" value="RmlC-like cupins"/>
    <property type="match status" value="1"/>
</dbReference>
<dbReference type="GO" id="GO:0017172">
    <property type="term" value="F:cysteine dioxygenase activity"/>
    <property type="evidence" value="ECO:0007669"/>
    <property type="project" value="UniProtKB-UniRule"/>
</dbReference>
<feature type="binding site" evidence="8">
    <location>
        <position position="159"/>
    </location>
    <ligand>
        <name>Fe cation</name>
        <dbReference type="ChEBI" id="CHEBI:24875"/>
        <note>catalytic</note>
    </ligand>
</feature>
<feature type="cross-link" description="3'-(S-cysteinyl)-tyrosine (Cys-Tyr)" evidence="7">
    <location>
        <begin position="105"/>
        <end position="176"/>
    </location>
</feature>
<comment type="cofactor">
    <cofactor evidence="9">
        <name>Fe cation</name>
        <dbReference type="ChEBI" id="CHEBI:24875"/>
    </cofactor>
    <text evidence="9">Binds 1 Fe cation per subunit.</text>
</comment>
<dbReference type="EC" id="1.13.11.20" evidence="2 9"/>
<reference evidence="10" key="1">
    <citation type="journal article" date="2020" name="Stud. Mycol.">
        <title>101 Dothideomycetes genomes: a test case for predicting lifestyles and emergence of pathogens.</title>
        <authorList>
            <person name="Haridas S."/>
            <person name="Albert R."/>
            <person name="Binder M."/>
            <person name="Bloem J."/>
            <person name="Labutti K."/>
            <person name="Salamov A."/>
            <person name="Andreopoulos B."/>
            <person name="Baker S."/>
            <person name="Barry K."/>
            <person name="Bills G."/>
            <person name="Bluhm B."/>
            <person name="Cannon C."/>
            <person name="Castanera R."/>
            <person name="Culley D."/>
            <person name="Daum C."/>
            <person name="Ezra D."/>
            <person name="Gonzalez J."/>
            <person name="Henrissat B."/>
            <person name="Kuo A."/>
            <person name="Liang C."/>
            <person name="Lipzen A."/>
            <person name="Lutzoni F."/>
            <person name="Magnuson J."/>
            <person name="Mondo S."/>
            <person name="Nolan M."/>
            <person name="Ohm R."/>
            <person name="Pangilinan J."/>
            <person name="Park H.-J."/>
            <person name="Ramirez L."/>
            <person name="Alfaro M."/>
            <person name="Sun H."/>
            <person name="Tritt A."/>
            <person name="Yoshinaga Y."/>
            <person name="Zwiers L.-H."/>
            <person name="Turgeon B."/>
            <person name="Goodwin S."/>
            <person name="Spatafora J."/>
            <person name="Crous P."/>
            <person name="Grigoriev I."/>
        </authorList>
    </citation>
    <scope>NUCLEOTIDE SEQUENCE</scope>
    <source>
        <strain evidence="10">CBS 627.86</strain>
    </source>
</reference>
<evidence type="ECO:0000256" key="2">
    <source>
        <dbReference type="ARBA" id="ARBA00013133"/>
    </source>
</evidence>
<proteinExistence type="inferred from homology"/>
<accession>A0A6A5YM77</accession>
<evidence type="ECO:0000256" key="3">
    <source>
        <dbReference type="ARBA" id="ARBA00022723"/>
    </source>
</evidence>
<dbReference type="PANTHER" id="PTHR12918">
    <property type="entry name" value="CYSTEINE DIOXYGENASE"/>
    <property type="match status" value="1"/>
</dbReference>
<keyword evidence="3 8" id="KW-0479">Metal-binding</keyword>